<evidence type="ECO:0000313" key="2">
    <source>
        <dbReference type="Proteomes" id="UP000685013"/>
    </source>
</evidence>
<dbReference type="Proteomes" id="UP000685013">
    <property type="component" value="Chromosome 3"/>
</dbReference>
<proteinExistence type="predicted"/>
<comment type="caution">
    <text evidence="1">The sequence shown here is derived from an EMBL/GenBank/DDBJ whole genome shotgun (WGS) entry which is preliminary data.</text>
</comment>
<reference evidence="1 2" key="1">
    <citation type="journal article" date="2021" name="Hortic Res">
        <title>The domestication of Cucurbita argyrosperma as revealed by the genome of its wild relative.</title>
        <authorList>
            <person name="Barrera-Redondo J."/>
            <person name="Sanchez-de la Vega G."/>
            <person name="Aguirre-Liguori J.A."/>
            <person name="Castellanos-Morales G."/>
            <person name="Gutierrez-Guerrero Y.T."/>
            <person name="Aguirre-Dugua X."/>
            <person name="Aguirre-Planter E."/>
            <person name="Tenaillon M.I."/>
            <person name="Lira-Saade R."/>
            <person name="Eguiarte L.E."/>
        </authorList>
    </citation>
    <scope>NUCLEOTIDE SEQUENCE [LARGE SCALE GENOMIC DNA]</scope>
    <source>
        <strain evidence="1">JBR-2021</strain>
    </source>
</reference>
<gene>
    <name evidence="1" type="ORF">SDJN03_03904</name>
</gene>
<organism evidence="1 2">
    <name type="scientific">Cucurbita argyrosperma subsp. sororia</name>
    <dbReference type="NCBI Taxonomy" id="37648"/>
    <lineage>
        <taxon>Eukaryota</taxon>
        <taxon>Viridiplantae</taxon>
        <taxon>Streptophyta</taxon>
        <taxon>Embryophyta</taxon>
        <taxon>Tracheophyta</taxon>
        <taxon>Spermatophyta</taxon>
        <taxon>Magnoliopsida</taxon>
        <taxon>eudicotyledons</taxon>
        <taxon>Gunneridae</taxon>
        <taxon>Pentapetalae</taxon>
        <taxon>rosids</taxon>
        <taxon>fabids</taxon>
        <taxon>Cucurbitales</taxon>
        <taxon>Cucurbitaceae</taxon>
        <taxon>Cucurbiteae</taxon>
        <taxon>Cucurbita</taxon>
    </lineage>
</organism>
<name>A0AAV6NXF7_9ROSI</name>
<accession>A0AAV6NXF7</accession>
<evidence type="ECO:0000313" key="1">
    <source>
        <dbReference type="EMBL" id="KAG6603295.1"/>
    </source>
</evidence>
<dbReference type="EMBL" id="JAGKQH010000003">
    <property type="protein sequence ID" value="KAG6603295.1"/>
    <property type="molecule type" value="Genomic_DNA"/>
</dbReference>
<keyword evidence="2" id="KW-1185">Reference proteome</keyword>
<dbReference type="AlphaFoldDB" id="A0AAV6NXF7"/>
<sequence length="92" mass="10595">MDSDVRASGFFGKQKREFAIRVFRGFLGKEDEVMNFGSGFFVYPRTRTANPTALYFGHYSSPHSRRRPGVAFTFRPKTSGYRICTQKTHAFN</sequence>
<protein>
    <submittedName>
        <fullName evidence="1">Uncharacterized protein</fullName>
    </submittedName>
</protein>
<feature type="non-terminal residue" evidence="1">
    <location>
        <position position="1"/>
    </location>
</feature>